<comment type="caution">
    <text evidence="3">The sequence shown here is derived from an EMBL/GenBank/DDBJ whole genome shotgun (WGS) entry which is preliminary data.</text>
</comment>
<evidence type="ECO:0000256" key="1">
    <source>
        <dbReference type="SAM" id="MobiDB-lite"/>
    </source>
</evidence>
<dbReference type="Proteomes" id="UP000306985">
    <property type="component" value="Unassembled WGS sequence"/>
</dbReference>
<protein>
    <recommendedName>
        <fullName evidence="5">Lipoprotein</fullName>
    </recommendedName>
</protein>
<dbReference type="EMBL" id="SZZH01000003">
    <property type="protein sequence ID" value="TKV58480.1"/>
    <property type="molecule type" value="Genomic_DNA"/>
</dbReference>
<evidence type="ECO:0000313" key="4">
    <source>
        <dbReference type="Proteomes" id="UP000306985"/>
    </source>
</evidence>
<organism evidence="3 4">
    <name type="scientific">Nakamurella flava</name>
    <dbReference type="NCBI Taxonomy" id="2576308"/>
    <lineage>
        <taxon>Bacteria</taxon>
        <taxon>Bacillati</taxon>
        <taxon>Actinomycetota</taxon>
        <taxon>Actinomycetes</taxon>
        <taxon>Nakamurellales</taxon>
        <taxon>Nakamurellaceae</taxon>
        <taxon>Nakamurella</taxon>
    </lineage>
</organism>
<keyword evidence="4" id="KW-1185">Reference proteome</keyword>
<evidence type="ECO:0000256" key="2">
    <source>
        <dbReference type="SAM" id="SignalP"/>
    </source>
</evidence>
<accession>A0A4U6QEF5</accession>
<keyword evidence="2" id="KW-0732">Signal</keyword>
<feature type="chain" id="PRO_5039598638" description="Lipoprotein" evidence="2">
    <location>
        <begin position="35"/>
        <end position="141"/>
    </location>
</feature>
<proteinExistence type="predicted"/>
<feature type="region of interest" description="Disordered" evidence="1">
    <location>
        <begin position="94"/>
        <end position="141"/>
    </location>
</feature>
<evidence type="ECO:0000313" key="3">
    <source>
        <dbReference type="EMBL" id="TKV58480.1"/>
    </source>
</evidence>
<sequence>MTAHSRFSGARRPLSLRLVSMAAAGVLVAPSLVACGSDHDGEQTEQTVYCVDANDNVVDNSLCDETSTSTGSGSHFLMFAAAGYLLGSRLPSGGTRISPTDKAARTSAGLSSTGRAAGTTVKSGGIGKGSTGSSGSSGSGS</sequence>
<reference evidence="3 4" key="1">
    <citation type="submission" date="2019-05" db="EMBL/GenBank/DDBJ databases">
        <title>Nakamurella sp. N5BH11, whole genome shotgun sequence.</title>
        <authorList>
            <person name="Tuo L."/>
        </authorList>
    </citation>
    <scope>NUCLEOTIDE SEQUENCE [LARGE SCALE GENOMIC DNA]</scope>
    <source>
        <strain evidence="3 4">N5BH11</strain>
    </source>
</reference>
<dbReference type="AlphaFoldDB" id="A0A4U6QEF5"/>
<dbReference type="OrthoDB" id="3388218at2"/>
<feature type="compositionally biased region" description="Gly residues" evidence="1">
    <location>
        <begin position="124"/>
        <end position="141"/>
    </location>
</feature>
<dbReference type="PROSITE" id="PS51257">
    <property type="entry name" value="PROKAR_LIPOPROTEIN"/>
    <property type="match status" value="1"/>
</dbReference>
<evidence type="ECO:0008006" key="5">
    <source>
        <dbReference type="Google" id="ProtNLM"/>
    </source>
</evidence>
<dbReference type="RefSeq" id="WP_137450143.1">
    <property type="nucleotide sequence ID" value="NZ_SZZH01000003.1"/>
</dbReference>
<feature type="signal peptide" evidence="2">
    <location>
        <begin position="1"/>
        <end position="34"/>
    </location>
</feature>
<gene>
    <name evidence="3" type="ORF">FDO65_13050</name>
</gene>
<name>A0A4U6QEF5_9ACTN</name>